<organism evidence="2 3">
    <name type="scientific">Actinomyces israelii</name>
    <dbReference type="NCBI Taxonomy" id="1659"/>
    <lineage>
        <taxon>Bacteria</taxon>
        <taxon>Bacillati</taxon>
        <taxon>Actinomycetota</taxon>
        <taxon>Actinomycetes</taxon>
        <taxon>Actinomycetales</taxon>
        <taxon>Actinomycetaceae</taxon>
        <taxon>Actinomyces</taxon>
    </lineage>
</organism>
<dbReference type="RefSeq" id="WP_268917492.1">
    <property type="nucleotide sequence ID" value="NZ_JAPTMY010000015.1"/>
</dbReference>
<feature type="compositionally biased region" description="Polar residues" evidence="1">
    <location>
        <begin position="1"/>
        <end position="10"/>
    </location>
</feature>
<name>A0ABT4I8D4_9ACTO</name>
<evidence type="ECO:0000313" key="3">
    <source>
        <dbReference type="Proteomes" id="UP001072034"/>
    </source>
</evidence>
<gene>
    <name evidence="2" type="ORF">OHJ16_08110</name>
</gene>
<protein>
    <submittedName>
        <fullName evidence="2">Uncharacterized protein</fullName>
    </submittedName>
</protein>
<proteinExistence type="predicted"/>
<evidence type="ECO:0000313" key="2">
    <source>
        <dbReference type="EMBL" id="MCZ0858007.1"/>
    </source>
</evidence>
<evidence type="ECO:0000256" key="1">
    <source>
        <dbReference type="SAM" id="MobiDB-lite"/>
    </source>
</evidence>
<accession>A0ABT4I8D4</accession>
<dbReference type="EMBL" id="JAPTMY010000015">
    <property type="protein sequence ID" value="MCZ0858007.1"/>
    <property type="molecule type" value="Genomic_DNA"/>
</dbReference>
<keyword evidence="3" id="KW-1185">Reference proteome</keyword>
<reference evidence="2" key="1">
    <citation type="submission" date="2022-10" db="EMBL/GenBank/DDBJ databases">
        <title>Genome sequence of Actinomyces israelii ATCC 10048.</title>
        <authorList>
            <person name="Watt R.M."/>
            <person name="Tong W.M."/>
        </authorList>
    </citation>
    <scope>NUCLEOTIDE SEQUENCE</scope>
    <source>
        <strain evidence="2">ATCC 10048</strain>
    </source>
</reference>
<sequence length="86" mass="8224">MAAPITSPQTLPEEPTGAASRAPTTQVPTLVPSCRAEVMTAPTRPGGTPGTAVVVSVAAVLAETAATPKAAMSARLAGAAAAAAST</sequence>
<feature type="region of interest" description="Disordered" evidence="1">
    <location>
        <begin position="1"/>
        <end position="29"/>
    </location>
</feature>
<comment type="caution">
    <text evidence="2">The sequence shown here is derived from an EMBL/GenBank/DDBJ whole genome shotgun (WGS) entry which is preliminary data.</text>
</comment>
<dbReference type="Proteomes" id="UP001072034">
    <property type="component" value="Unassembled WGS sequence"/>
</dbReference>